<feature type="coiled-coil region" evidence="1">
    <location>
        <begin position="905"/>
        <end position="939"/>
    </location>
</feature>
<feature type="region of interest" description="Disordered" evidence="2">
    <location>
        <begin position="1059"/>
        <end position="1126"/>
    </location>
</feature>
<proteinExistence type="predicted"/>
<evidence type="ECO:0000313" key="3">
    <source>
        <dbReference type="EMBL" id="KAA0157810.1"/>
    </source>
</evidence>
<sequence length="1126" mass="123666">MERTSRVVEEAQEQQAALAAQQTARAVADVRLQHQSELDRLRHEHTTQLAEERDECRRRVADLKASHAAALEAVVNQARSASESAESKSSKQQEAAIAAVRQAAAAEAAAQQAAADSALQHAQEAHQAEAVRMRDRLARAEAEAAVVAHRHRGEVGALRLAAERAAMSSEDWLGVAMRISPQAVADRVSKALQEAEQALDRSLRMAEAEMRKELETKTADLQRRSAQQAELLASQRADWVAERSSLQHALEESRRTAHAKEEEASQLSRSVQQRLEEVRSQGEATMAARIQAMESERAEDISRLRKRMDKERDAAVAKAVAEARAAWTADQEQQVKQLKAALELQLREVERQAAEVQQAREASAETSHRNQLQAALDRAMSEREASVEKLLREKAVALQSLEERHRTAIEEAIERVKANAARELEAARQRAAAEAQAAADAAEADKAAAVHEAEQRAKAMLQASQEEWQHEADALLQEQDEKMTQTVLDIQAEAARLSDAHSQAMEAMLMKEEDFRASSIRQHEAAVEAEVSRALAEAEEEKAAAISAFNAEWQAKLDDALGEARETQRRESEVMESQFRQKLDEAERSAAAARTAALEAFMQEAKAEQARLQSQKEKEVAAAVARTKDDAARALEAALASAAASADKAVEAALDTADEEKRRAVADARRQASQEQDAAMEELREESERLLGSIESAMTKMRDERDLMESDLHDARAEVSRLEGELDAKEKRSTALLQAGQSMQLTLAWMVARHVTALRQANIGASEAANHTERQVTRLWQARVRAVERRLGAHRARAAALLEMRAALHDTLTSHKRELLVEHKVKSTSCQKALAELSEQRLDIQRQHRRMLQFVSETEGAVKAVEREASELSKQSVIQDGKVNVSLSRRKKRLDRDLDAHLAKLGDQRAALTDLETQMAELEDARVEKEEELRFVEGQLVTTLVQQQRRLMTVLQSVQLGDDPDEAGIPEAGPAAKHGTLRFSDLLADTEVPESPGQRSKSQSRSRGESVSPSLASQSTAHFGAVDRPAEPSQAGHLHPPRLLEGGITRDTAGARAALEAPPAMPTHGSERSWASAATDDDDEDDEGDSGDGFVAEPHRRHVGTATRAPASLGHSGMFWGGGSNG</sequence>
<gene>
    <name evidence="3" type="ORF">FNF31_05708</name>
</gene>
<evidence type="ECO:0000256" key="2">
    <source>
        <dbReference type="SAM" id="MobiDB-lite"/>
    </source>
</evidence>
<evidence type="ECO:0000313" key="4">
    <source>
        <dbReference type="Proteomes" id="UP000325113"/>
    </source>
</evidence>
<feature type="coiled-coil region" evidence="1">
    <location>
        <begin position="328"/>
        <end position="478"/>
    </location>
</feature>
<reference evidence="3 4" key="1">
    <citation type="submission" date="2019-07" db="EMBL/GenBank/DDBJ databases">
        <title>Genomes of Cafeteria roenbergensis.</title>
        <authorList>
            <person name="Fischer M.G."/>
            <person name="Hackl T."/>
            <person name="Roman M."/>
        </authorList>
    </citation>
    <scope>NUCLEOTIDE SEQUENCE [LARGE SCALE GENOMIC DNA]</scope>
    <source>
        <strain evidence="3 4">Cflag</strain>
    </source>
</reference>
<protein>
    <submittedName>
        <fullName evidence="3">Uncharacterized protein</fullName>
    </submittedName>
</protein>
<comment type="caution">
    <text evidence="3">The sequence shown here is derived from an EMBL/GenBank/DDBJ whole genome shotgun (WGS) entry which is preliminary data.</text>
</comment>
<dbReference type="EMBL" id="VLTM01000076">
    <property type="protein sequence ID" value="KAA0157810.1"/>
    <property type="molecule type" value="Genomic_DNA"/>
</dbReference>
<feature type="compositionally biased region" description="Low complexity" evidence="2">
    <location>
        <begin position="995"/>
        <end position="1014"/>
    </location>
</feature>
<name>A0A5A8D0A0_CAFRO</name>
<dbReference type="Proteomes" id="UP000325113">
    <property type="component" value="Unassembled WGS sequence"/>
</dbReference>
<feature type="region of interest" description="Disordered" evidence="2">
    <location>
        <begin position="989"/>
        <end position="1022"/>
    </location>
</feature>
<feature type="coiled-coil region" evidence="1">
    <location>
        <begin position="185"/>
        <end position="212"/>
    </location>
</feature>
<dbReference type="AlphaFoldDB" id="A0A5A8D0A0"/>
<feature type="compositionally biased region" description="Basic and acidic residues" evidence="2">
    <location>
        <begin position="661"/>
        <end position="672"/>
    </location>
</feature>
<organism evidence="3 4">
    <name type="scientific">Cafeteria roenbergensis</name>
    <name type="common">Marine flagellate</name>
    <dbReference type="NCBI Taxonomy" id="33653"/>
    <lineage>
        <taxon>Eukaryota</taxon>
        <taxon>Sar</taxon>
        <taxon>Stramenopiles</taxon>
        <taxon>Bigyra</taxon>
        <taxon>Opalozoa</taxon>
        <taxon>Bicosoecida</taxon>
        <taxon>Cafeteriaceae</taxon>
        <taxon>Cafeteria</taxon>
    </lineage>
</organism>
<accession>A0A5A8D0A0</accession>
<keyword evidence="1" id="KW-0175">Coiled coil</keyword>
<feature type="region of interest" description="Disordered" evidence="2">
    <location>
        <begin position="1027"/>
        <end position="1046"/>
    </location>
</feature>
<feature type="compositionally biased region" description="Basic and acidic residues" evidence="2">
    <location>
        <begin position="250"/>
        <end position="263"/>
    </location>
</feature>
<feature type="region of interest" description="Disordered" evidence="2">
    <location>
        <begin position="661"/>
        <end position="683"/>
    </location>
</feature>
<evidence type="ECO:0000256" key="1">
    <source>
        <dbReference type="SAM" id="Coils"/>
    </source>
</evidence>
<feature type="region of interest" description="Disordered" evidence="2">
    <location>
        <begin position="250"/>
        <end position="271"/>
    </location>
</feature>
<feature type="compositionally biased region" description="Acidic residues" evidence="2">
    <location>
        <begin position="1079"/>
        <end position="1090"/>
    </location>
</feature>